<accession>A0A2Z6MA51</accession>
<dbReference type="AlphaFoldDB" id="A0A2Z6MA51"/>
<evidence type="ECO:0000313" key="2">
    <source>
        <dbReference type="Proteomes" id="UP000242715"/>
    </source>
</evidence>
<name>A0A2Z6MA51_TRISU</name>
<gene>
    <name evidence="1" type="ORF">TSUD_216170</name>
</gene>
<keyword evidence="2" id="KW-1185">Reference proteome</keyword>
<evidence type="ECO:0000313" key="1">
    <source>
        <dbReference type="EMBL" id="GAU28711.1"/>
    </source>
</evidence>
<dbReference type="EMBL" id="DF973378">
    <property type="protein sequence ID" value="GAU28711.1"/>
    <property type="molecule type" value="Genomic_DNA"/>
</dbReference>
<organism evidence="1 2">
    <name type="scientific">Trifolium subterraneum</name>
    <name type="common">Subterranean clover</name>
    <dbReference type="NCBI Taxonomy" id="3900"/>
    <lineage>
        <taxon>Eukaryota</taxon>
        <taxon>Viridiplantae</taxon>
        <taxon>Streptophyta</taxon>
        <taxon>Embryophyta</taxon>
        <taxon>Tracheophyta</taxon>
        <taxon>Spermatophyta</taxon>
        <taxon>Magnoliopsida</taxon>
        <taxon>eudicotyledons</taxon>
        <taxon>Gunneridae</taxon>
        <taxon>Pentapetalae</taxon>
        <taxon>rosids</taxon>
        <taxon>fabids</taxon>
        <taxon>Fabales</taxon>
        <taxon>Fabaceae</taxon>
        <taxon>Papilionoideae</taxon>
        <taxon>50 kb inversion clade</taxon>
        <taxon>NPAAA clade</taxon>
        <taxon>Hologalegina</taxon>
        <taxon>IRL clade</taxon>
        <taxon>Trifolieae</taxon>
        <taxon>Trifolium</taxon>
    </lineage>
</organism>
<sequence>MGSKVMDISHKLLNLIGDFPVKKFPELLKSESNGVSVVAVWFNYVLEGVDMWFNDGESNNNPRVRVAPSILTKWNVSMEIHICARSKDETGDDVTSVMSPAVVDAEVSLANNVIDDIKSSRVKVVLGENFALVLVIWML</sequence>
<protein>
    <submittedName>
        <fullName evidence="1">Uncharacterized protein</fullName>
    </submittedName>
</protein>
<reference evidence="2" key="1">
    <citation type="journal article" date="2017" name="Front. Plant Sci.">
        <title>Climate Clever Clovers: New Paradigm to Reduce the Environmental Footprint of Ruminants by Breeding Low Methanogenic Forages Utilizing Haplotype Variation.</title>
        <authorList>
            <person name="Kaur P."/>
            <person name="Appels R."/>
            <person name="Bayer P.E."/>
            <person name="Keeble-Gagnere G."/>
            <person name="Wang J."/>
            <person name="Hirakawa H."/>
            <person name="Shirasawa K."/>
            <person name="Vercoe P."/>
            <person name="Stefanova K."/>
            <person name="Durmic Z."/>
            <person name="Nichols P."/>
            <person name="Revell C."/>
            <person name="Isobe S.N."/>
            <person name="Edwards D."/>
            <person name="Erskine W."/>
        </authorList>
    </citation>
    <scope>NUCLEOTIDE SEQUENCE [LARGE SCALE GENOMIC DNA]</scope>
    <source>
        <strain evidence="2">cv. Daliak</strain>
    </source>
</reference>
<proteinExistence type="predicted"/>
<dbReference type="Proteomes" id="UP000242715">
    <property type="component" value="Unassembled WGS sequence"/>
</dbReference>